<organism evidence="1 2">
    <name type="scientific">Microcoleus anatoxicus PTRS2</name>
    <dbReference type="NCBI Taxonomy" id="2705321"/>
    <lineage>
        <taxon>Bacteria</taxon>
        <taxon>Bacillati</taxon>
        <taxon>Cyanobacteriota</taxon>
        <taxon>Cyanophyceae</taxon>
        <taxon>Oscillatoriophycideae</taxon>
        <taxon>Oscillatoriales</taxon>
        <taxon>Microcoleaceae</taxon>
        <taxon>Microcoleus</taxon>
        <taxon>Microcoleus anatoxicus</taxon>
    </lineage>
</organism>
<gene>
    <name evidence="1" type="ORF">WMG39_27095</name>
</gene>
<evidence type="ECO:0000313" key="1">
    <source>
        <dbReference type="EMBL" id="MEK0188482.1"/>
    </source>
</evidence>
<dbReference type="Proteomes" id="UP001384579">
    <property type="component" value="Unassembled WGS sequence"/>
</dbReference>
<sequence>MRSHFFTQAIALRTTIAVFGIWCEGRSLFIDYLMRFDAITLAVQYTTYLQHQHSNNRTSNGRRFQFQQRQVAELGLDNS</sequence>
<comment type="caution">
    <text evidence="1">The sequence shown here is derived from an EMBL/GenBank/DDBJ whole genome shotgun (WGS) entry which is preliminary data.</text>
</comment>
<protein>
    <recommendedName>
        <fullName evidence="3">Secreted protein</fullName>
    </recommendedName>
</protein>
<accession>A0ABU8YVI3</accession>
<keyword evidence="2" id="KW-1185">Reference proteome</keyword>
<evidence type="ECO:0008006" key="3">
    <source>
        <dbReference type="Google" id="ProtNLM"/>
    </source>
</evidence>
<dbReference type="EMBL" id="JBBLXS010000636">
    <property type="protein sequence ID" value="MEK0188482.1"/>
    <property type="molecule type" value="Genomic_DNA"/>
</dbReference>
<reference evidence="1 2" key="1">
    <citation type="journal article" date="2020" name="Harmful Algae">
        <title>Molecular and morphological characterization of a novel dihydroanatoxin-a producing Microcoleus species (cyanobacteria) from the Russian River, California, USA.</title>
        <authorList>
            <person name="Conklin K.Y."/>
            <person name="Stancheva R."/>
            <person name="Otten T.G."/>
            <person name="Fadness R."/>
            <person name="Boyer G.L."/>
            <person name="Read B."/>
            <person name="Zhang X."/>
            <person name="Sheath R.G."/>
        </authorList>
    </citation>
    <scope>NUCLEOTIDE SEQUENCE [LARGE SCALE GENOMIC DNA]</scope>
    <source>
        <strain evidence="1 2">PTRS2</strain>
    </source>
</reference>
<dbReference type="RefSeq" id="WP_340542111.1">
    <property type="nucleotide sequence ID" value="NZ_JBBLXS010000636.1"/>
</dbReference>
<name>A0ABU8YVI3_9CYAN</name>
<proteinExistence type="predicted"/>
<evidence type="ECO:0000313" key="2">
    <source>
        <dbReference type="Proteomes" id="UP001384579"/>
    </source>
</evidence>